<dbReference type="EMBL" id="AMWN01000006">
    <property type="protein sequence ID" value="EXJ83912.1"/>
    <property type="molecule type" value="Genomic_DNA"/>
</dbReference>
<evidence type="ECO:0000313" key="3">
    <source>
        <dbReference type="Proteomes" id="UP000019484"/>
    </source>
</evidence>
<dbReference type="RefSeq" id="XP_007726598.1">
    <property type="nucleotide sequence ID" value="XM_007728408.1"/>
</dbReference>
<sequence length="156" mass="16263">MPEAGRNSGGDLFDMAKDGTTIPADAAEPRYIPSKPRPDQIASAADPNNLGGRTLAEAADNAGDIPRTTRDTDVNDILTGTGDSLGANVASKRLHAVPGGVVRDPQAKGSTRTDEYSKTASDFDRGASDGPGVDRAPGQEGLSDEQVMDQIERKEV</sequence>
<feature type="region of interest" description="Disordered" evidence="1">
    <location>
        <begin position="1"/>
        <end position="75"/>
    </location>
</feature>
<protein>
    <submittedName>
        <fullName evidence="2">Uncharacterized protein</fullName>
    </submittedName>
</protein>
<proteinExistence type="predicted"/>
<feature type="region of interest" description="Disordered" evidence="1">
    <location>
        <begin position="96"/>
        <end position="156"/>
    </location>
</feature>
<dbReference type="Proteomes" id="UP000019484">
    <property type="component" value="Unassembled WGS sequence"/>
</dbReference>
<accession>W9XTP8</accession>
<dbReference type="GeneID" id="19162397"/>
<name>W9XTP8_9EURO</name>
<reference evidence="2 3" key="1">
    <citation type="submission" date="2013-03" db="EMBL/GenBank/DDBJ databases">
        <title>The Genome Sequence of Capronia coronata CBS 617.96.</title>
        <authorList>
            <consortium name="The Broad Institute Genomics Platform"/>
            <person name="Cuomo C."/>
            <person name="de Hoog S."/>
            <person name="Gorbushina A."/>
            <person name="Walker B."/>
            <person name="Young S.K."/>
            <person name="Zeng Q."/>
            <person name="Gargeya S."/>
            <person name="Fitzgerald M."/>
            <person name="Haas B."/>
            <person name="Abouelleil A."/>
            <person name="Allen A.W."/>
            <person name="Alvarado L."/>
            <person name="Arachchi H.M."/>
            <person name="Berlin A.M."/>
            <person name="Chapman S.B."/>
            <person name="Gainer-Dewar J."/>
            <person name="Goldberg J."/>
            <person name="Griggs A."/>
            <person name="Gujja S."/>
            <person name="Hansen M."/>
            <person name="Howarth C."/>
            <person name="Imamovic A."/>
            <person name="Ireland A."/>
            <person name="Larimer J."/>
            <person name="McCowan C."/>
            <person name="Murphy C."/>
            <person name="Pearson M."/>
            <person name="Poon T.W."/>
            <person name="Priest M."/>
            <person name="Roberts A."/>
            <person name="Saif S."/>
            <person name="Shea T."/>
            <person name="Sisk P."/>
            <person name="Sykes S."/>
            <person name="Wortman J."/>
            <person name="Nusbaum C."/>
            <person name="Birren B."/>
        </authorList>
    </citation>
    <scope>NUCLEOTIDE SEQUENCE [LARGE SCALE GENOMIC DNA]</scope>
    <source>
        <strain evidence="2 3">CBS 617.96</strain>
    </source>
</reference>
<dbReference type="HOGENOM" id="CLU_132774_0_0_1"/>
<keyword evidence="3" id="KW-1185">Reference proteome</keyword>
<dbReference type="AlphaFoldDB" id="W9XTP8"/>
<gene>
    <name evidence="2" type="ORF">A1O1_07541</name>
</gene>
<evidence type="ECO:0000256" key="1">
    <source>
        <dbReference type="SAM" id="MobiDB-lite"/>
    </source>
</evidence>
<feature type="compositionally biased region" description="Basic and acidic residues" evidence="1">
    <location>
        <begin position="111"/>
        <end position="127"/>
    </location>
</feature>
<dbReference type="OrthoDB" id="5416172at2759"/>
<dbReference type="eggNOG" id="ENOG502SAQ5">
    <property type="taxonomic scope" value="Eukaryota"/>
</dbReference>
<evidence type="ECO:0000313" key="2">
    <source>
        <dbReference type="EMBL" id="EXJ83912.1"/>
    </source>
</evidence>
<organism evidence="2 3">
    <name type="scientific">Capronia coronata CBS 617.96</name>
    <dbReference type="NCBI Taxonomy" id="1182541"/>
    <lineage>
        <taxon>Eukaryota</taxon>
        <taxon>Fungi</taxon>
        <taxon>Dikarya</taxon>
        <taxon>Ascomycota</taxon>
        <taxon>Pezizomycotina</taxon>
        <taxon>Eurotiomycetes</taxon>
        <taxon>Chaetothyriomycetidae</taxon>
        <taxon>Chaetothyriales</taxon>
        <taxon>Herpotrichiellaceae</taxon>
        <taxon>Capronia</taxon>
    </lineage>
</organism>
<comment type="caution">
    <text evidence="2">The sequence shown here is derived from an EMBL/GenBank/DDBJ whole genome shotgun (WGS) entry which is preliminary data.</text>
</comment>